<evidence type="ECO:0000313" key="1">
    <source>
        <dbReference type="EMBL" id="KAA3477789.1"/>
    </source>
</evidence>
<name>A0A5B6W7G6_9ROSI</name>
<reference evidence="2" key="1">
    <citation type="journal article" date="2019" name="Plant Biotechnol. J.">
        <title>Genome sequencing of the Australian wild diploid species Gossypium australe highlights disease resistance and delayed gland morphogenesis.</title>
        <authorList>
            <person name="Cai Y."/>
            <person name="Cai X."/>
            <person name="Wang Q."/>
            <person name="Wang P."/>
            <person name="Zhang Y."/>
            <person name="Cai C."/>
            <person name="Xu Y."/>
            <person name="Wang K."/>
            <person name="Zhou Z."/>
            <person name="Wang C."/>
            <person name="Geng S."/>
            <person name="Li B."/>
            <person name="Dong Q."/>
            <person name="Hou Y."/>
            <person name="Wang H."/>
            <person name="Ai P."/>
            <person name="Liu Z."/>
            <person name="Yi F."/>
            <person name="Sun M."/>
            <person name="An G."/>
            <person name="Cheng J."/>
            <person name="Zhang Y."/>
            <person name="Shi Q."/>
            <person name="Xie Y."/>
            <person name="Shi X."/>
            <person name="Chang Y."/>
            <person name="Huang F."/>
            <person name="Chen Y."/>
            <person name="Hong S."/>
            <person name="Mi L."/>
            <person name="Sun Q."/>
            <person name="Zhang L."/>
            <person name="Zhou B."/>
            <person name="Peng R."/>
            <person name="Zhang X."/>
            <person name="Liu F."/>
        </authorList>
    </citation>
    <scope>NUCLEOTIDE SEQUENCE [LARGE SCALE GENOMIC DNA]</scope>
    <source>
        <strain evidence="2">cv. PA1801</strain>
    </source>
</reference>
<gene>
    <name evidence="1" type="ORF">EPI10_011650</name>
</gene>
<sequence length="158" mass="18005">MAKNDVVIQSQNQVGQIASALNSRTQGNLPSDTENVRPHGKEHCKAITLRSGTQLDRVGKSIIRIQNLIKQKLLNNTRRAPQMRKLDQAMPKQTKIPFLNTMLEQHNHCNLKFTHPHHFPNDFRITDKTNNSGNSWMSLSNFTCESFGANSKLCHIYE</sequence>
<evidence type="ECO:0000313" key="2">
    <source>
        <dbReference type="Proteomes" id="UP000325315"/>
    </source>
</evidence>
<comment type="caution">
    <text evidence="1">The sequence shown here is derived from an EMBL/GenBank/DDBJ whole genome shotgun (WGS) entry which is preliminary data.</text>
</comment>
<dbReference type="OrthoDB" id="1002264at2759"/>
<proteinExistence type="predicted"/>
<dbReference type="EMBL" id="SMMG02000004">
    <property type="protein sequence ID" value="KAA3477789.1"/>
    <property type="molecule type" value="Genomic_DNA"/>
</dbReference>
<keyword evidence="2" id="KW-1185">Reference proteome</keyword>
<organism evidence="1 2">
    <name type="scientific">Gossypium australe</name>
    <dbReference type="NCBI Taxonomy" id="47621"/>
    <lineage>
        <taxon>Eukaryota</taxon>
        <taxon>Viridiplantae</taxon>
        <taxon>Streptophyta</taxon>
        <taxon>Embryophyta</taxon>
        <taxon>Tracheophyta</taxon>
        <taxon>Spermatophyta</taxon>
        <taxon>Magnoliopsida</taxon>
        <taxon>eudicotyledons</taxon>
        <taxon>Gunneridae</taxon>
        <taxon>Pentapetalae</taxon>
        <taxon>rosids</taxon>
        <taxon>malvids</taxon>
        <taxon>Malvales</taxon>
        <taxon>Malvaceae</taxon>
        <taxon>Malvoideae</taxon>
        <taxon>Gossypium</taxon>
    </lineage>
</organism>
<dbReference type="AlphaFoldDB" id="A0A5B6W7G6"/>
<protein>
    <submittedName>
        <fullName evidence="1">Integrase-like protein</fullName>
    </submittedName>
</protein>
<accession>A0A5B6W7G6</accession>
<dbReference type="Proteomes" id="UP000325315">
    <property type="component" value="Unassembled WGS sequence"/>
</dbReference>